<dbReference type="AlphaFoldDB" id="A0A9P0MYT6"/>
<proteinExistence type="inferred from homology"/>
<evidence type="ECO:0000256" key="5">
    <source>
        <dbReference type="RuleBase" id="RU361235"/>
    </source>
</evidence>
<feature type="domain" description="Carboxylesterase type B" evidence="6">
    <location>
        <begin position="19"/>
        <end position="504"/>
    </location>
</feature>
<dbReference type="EC" id="3.1.1.-" evidence="5"/>
<feature type="signal peptide" evidence="5">
    <location>
        <begin position="1"/>
        <end position="17"/>
    </location>
</feature>
<gene>
    <name evidence="7" type="ORF">NEZAVI_LOCUS15144</name>
</gene>
<dbReference type="Proteomes" id="UP001152798">
    <property type="component" value="Chromosome 7"/>
</dbReference>
<protein>
    <recommendedName>
        <fullName evidence="5">Carboxylic ester hydrolase</fullName>
        <ecNumber evidence="5">3.1.1.-</ecNumber>
    </recommendedName>
</protein>
<keyword evidence="8" id="KW-1185">Reference proteome</keyword>
<dbReference type="InterPro" id="IPR019819">
    <property type="entry name" value="Carboxylesterase_B_CS"/>
</dbReference>
<dbReference type="InterPro" id="IPR050309">
    <property type="entry name" value="Type-B_Carboxylest/Lipase"/>
</dbReference>
<evidence type="ECO:0000313" key="8">
    <source>
        <dbReference type="Proteomes" id="UP001152798"/>
    </source>
</evidence>
<keyword evidence="2" id="KW-0719">Serine esterase</keyword>
<evidence type="ECO:0000256" key="4">
    <source>
        <dbReference type="ARBA" id="ARBA00023180"/>
    </source>
</evidence>
<evidence type="ECO:0000259" key="6">
    <source>
        <dbReference type="Pfam" id="PF00135"/>
    </source>
</evidence>
<evidence type="ECO:0000256" key="1">
    <source>
        <dbReference type="ARBA" id="ARBA00005964"/>
    </source>
</evidence>
<accession>A0A9P0MYT6</accession>
<keyword evidence="3 5" id="KW-0378">Hydrolase</keyword>
<reference evidence="7" key="1">
    <citation type="submission" date="2022-01" db="EMBL/GenBank/DDBJ databases">
        <authorList>
            <person name="King R."/>
        </authorList>
    </citation>
    <scope>NUCLEOTIDE SEQUENCE</scope>
</reference>
<dbReference type="PANTHER" id="PTHR11559">
    <property type="entry name" value="CARBOXYLESTERASE"/>
    <property type="match status" value="1"/>
</dbReference>
<comment type="similarity">
    <text evidence="1 5">Belongs to the type-B carboxylesterase/lipase family.</text>
</comment>
<evidence type="ECO:0000313" key="7">
    <source>
        <dbReference type="EMBL" id="CAH1407428.1"/>
    </source>
</evidence>
<dbReference type="GO" id="GO:0052689">
    <property type="term" value="F:carboxylic ester hydrolase activity"/>
    <property type="evidence" value="ECO:0007669"/>
    <property type="project" value="UniProtKB-KW"/>
</dbReference>
<keyword evidence="4" id="KW-0325">Glycoprotein</keyword>
<dbReference type="Pfam" id="PF00135">
    <property type="entry name" value="COesterase"/>
    <property type="match status" value="1"/>
</dbReference>
<dbReference type="Gene3D" id="3.40.50.1820">
    <property type="entry name" value="alpha/beta hydrolase"/>
    <property type="match status" value="1"/>
</dbReference>
<dbReference type="SUPFAM" id="SSF53474">
    <property type="entry name" value="alpha/beta-Hydrolases"/>
    <property type="match status" value="1"/>
</dbReference>
<organism evidence="7 8">
    <name type="scientific">Nezara viridula</name>
    <name type="common">Southern green stink bug</name>
    <name type="synonym">Cimex viridulus</name>
    <dbReference type="NCBI Taxonomy" id="85310"/>
    <lineage>
        <taxon>Eukaryota</taxon>
        <taxon>Metazoa</taxon>
        <taxon>Ecdysozoa</taxon>
        <taxon>Arthropoda</taxon>
        <taxon>Hexapoda</taxon>
        <taxon>Insecta</taxon>
        <taxon>Pterygota</taxon>
        <taxon>Neoptera</taxon>
        <taxon>Paraneoptera</taxon>
        <taxon>Hemiptera</taxon>
        <taxon>Heteroptera</taxon>
        <taxon>Panheteroptera</taxon>
        <taxon>Pentatomomorpha</taxon>
        <taxon>Pentatomoidea</taxon>
        <taxon>Pentatomidae</taxon>
        <taxon>Pentatominae</taxon>
        <taxon>Nezara</taxon>
    </lineage>
</organism>
<dbReference type="InterPro" id="IPR019826">
    <property type="entry name" value="Carboxylesterase_B_AS"/>
</dbReference>
<keyword evidence="5" id="KW-0732">Signal</keyword>
<dbReference type="OrthoDB" id="408631at2759"/>
<evidence type="ECO:0000256" key="2">
    <source>
        <dbReference type="ARBA" id="ARBA00022487"/>
    </source>
</evidence>
<evidence type="ECO:0000256" key="3">
    <source>
        <dbReference type="ARBA" id="ARBA00022801"/>
    </source>
</evidence>
<dbReference type="PROSITE" id="PS00941">
    <property type="entry name" value="CARBOXYLESTERASE_B_2"/>
    <property type="match status" value="1"/>
</dbReference>
<dbReference type="InterPro" id="IPR002018">
    <property type="entry name" value="CarbesteraseB"/>
</dbReference>
<name>A0A9P0MYT6_NEZVI</name>
<dbReference type="EMBL" id="OV725083">
    <property type="protein sequence ID" value="CAH1407428.1"/>
    <property type="molecule type" value="Genomic_DNA"/>
</dbReference>
<dbReference type="InterPro" id="IPR029058">
    <property type="entry name" value="AB_hydrolase_fold"/>
</dbReference>
<sequence>MLTALLCFVAVGHLVLGQNPQVTTSYGTMMGQVLKSRDGRDFFSFTRIPYAKPPVGERRFMISEIADNWSGILDATLPIPPCYQTMYPFGSGTSGQEDCLYLNVFTPNVNGRLPVIFNIHGGAFRQGSAAVYGSANFFMDEDVVFVATNYRLGTMGFLSLEDNVIPGNLGLKDQALALEWVYQEISAFGGDPNLITVAGGSAGAASSHIICEAPRTNGLVKGCISQSGDGWAHWAILEPGEARKMALKMAETTGCDETGDLLQCLQSKPIELIGDVSLLQNNFQDLSIVSPVLEPVTAPGAILTSWPTNANHNYPRILGVVQDEGIVYTSLYEFHLVSDEEKEKFINGFNQTIISGLHLENRINDFLRIFERFFTKGVDPLLAIRNFITEYMWVYPAMKSLSTHAGPTYFYKFSYTRGPPLPFGHPPDQPGVPHGAECSYFFSDKTSEDWPKPEDIQLSKMLVKMWVNFARNQNPSSPDMLQWSQFQGQYFLDIQDSGVTVGSFTQYQEILDFWRSIFPDQPSSSPMIQ</sequence>
<dbReference type="PROSITE" id="PS00122">
    <property type="entry name" value="CARBOXYLESTERASE_B_1"/>
    <property type="match status" value="1"/>
</dbReference>
<feature type="chain" id="PRO_5040535220" description="Carboxylic ester hydrolase" evidence="5">
    <location>
        <begin position="18"/>
        <end position="529"/>
    </location>
</feature>